<dbReference type="Gene3D" id="1.20.1250.20">
    <property type="entry name" value="MFS general substrate transporter like domains"/>
    <property type="match status" value="1"/>
</dbReference>
<feature type="transmembrane region" description="Helical" evidence="5">
    <location>
        <begin position="390"/>
        <end position="411"/>
    </location>
</feature>
<feature type="transmembrane region" description="Helical" evidence="5">
    <location>
        <begin position="261"/>
        <end position="285"/>
    </location>
</feature>
<accession>A0ABU8LNT2</accession>
<feature type="transmembrane region" description="Helical" evidence="5">
    <location>
        <begin position="132"/>
        <end position="154"/>
    </location>
</feature>
<feature type="transmembrane region" description="Helical" evidence="5">
    <location>
        <begin position="46"/>
        <end position="66"/>
    </location>
</feature>
<dbReference type="InterPro" id="IPR011701">
    <property type="entry name" value="MFS"/>
</dbReference>
<dbReference type="PANTHER" id="PTHR42718:SF42">
    <property type="entry name" value="EXPORT PROTEIN"/>
    <property type="match status" value="1"/>
</dbReference>
<dbReference type="PROSITE" id="PS50850">
    <property type="entry name" value="MFS"/>
    <property type="match status" value="1"/>
</dbReference>
<feature type="transmembrane region" description="Helical" evidence="5">
    <location>
        <begin position="160"/>
        <end position="179"/>
    </location>
</feature>
<feature type="transmembrane region" description="Helical" evidence="5">
    <location>
        <begin position="423"/>
        <end position="442"/>
    </location>
</feature>
<evidence type="ECO:0000259" key="6">
    <source>
        <dbReference type="PROSITE" id="PS50850"/>
    </source>
</evidence>
<feature type="transmembrane region" description="Helical" evidence="5">
    <location>
        <begin position="223"/>
        <end position="240"/>
    </location>
</feature>
<dbReference type="Proteomes" id="UP001366085">
    <property type="component" value="Unassembled WGS sequence"/>
</dbReference>
<name>A0ABU8LNT2_9MICO</name>
<gene>
    <name evidence="7" type="ORF">WDU93_14950</name>
</gene>
<feature type="transmembrane region" description="Helical" evidence="5">
    <location>
        <begin position="321"/>
        <end position="342"/>
    </location>
</feature>
<evidence type="ECO:0000313" key="8">
    <source>
        <dbReference type="Proteomes" id="UP001366085"/>
    </source>
</evidence>
<keyword evidence="4 5" id="KW-0472">Membrane</keyword>
<dbReference type="EMBL" id="JBBDGN010000022">
    <property type="protein sequence ID" value="MEJ1092984.1"/>
    <property type="molecule type" value="Genomic_DNA"/>
</dbReference>
<evidence type="ECO:0000256" key="1">
    <source>
        <dbReference type="ARBA" id="ARBA00004651"/>
    </source>
</evidence>
<keyword evidence="8" id="KW-1185">Reference proteome</keyword>
<dbReference type="CDD" id="cd17321">
    <property type="entry name" value="MFS_MMR_MDR_like"/>
    <property type="match status" value="1"/>
</dbReference>
<comment type="subcellular location">
    <subcellularLocation>
        <location evidence="1">Cell membrane</location>
        <topology evidence="1">Multi-pass membrane protein</topology>
    </subcellularLocation>
</comment>
<dbReference type="InterPro" id="IPR020846">
    <property type="entry name" value="MFS_dom"/>
</dbReference>
<dbReference type="PANTHER" id="PTHR42718">
    <property type="entry name" value="MAJOR FACILITATOR SUPERFAMILY MULTIDRUG TRANSPORTER MFSC"/>
    <property type="match status" value="1"/>
</dbReference>
<feature type="transmembrane region" description="Helical" evidence="5">
    <location>
        <begin position="7"/>
        <end position="26"/>
    </location>
</feature>
<evidence type="ECO:0000256" key="5">
    <source>
        <dbReference type="SAM" id="Phobius"/>
    </source>
</evidence>
<feature type="transmembrane region" description="Helical" evidence="5">
    <location>
        <begin position="291"/>
        <end position="309"/>
    </location>
</feature>
<feature type="transmembrane region" description="Helical" evidence="5">
    <location>
        <begin position="99"/>
        <end position="120"/>
    </location>
</feature>
<dbReference type="SUPFAM" id="SSF103473">
    <property type="entry name" value="MFS general substrate transporter"/>
    <property type="match status" value="1"/>
</dbReference>
<proteinExistence type="predicted"/>
<dbReference type="PRINTS" id="PR01036">
    <property type="entry name" value="TCRTETB"/>
</dbReference>
<feature type="transmembrane region" description="Helical" evidence="5">
    <location>
        <begin position="73"/>
        <end position="93"/>
    </location>
</feature>
<protein>
    <submittedName>
        <fullName evidence="7">MFS transporter</fullName>
    </submittedName>
</protein>
<dbReference type="RefSeq" id="WP_337322039.1">
    <property type="nucleotide sequence ID" value="NZ_JBBDGN010000022.1"/>
</dbReference>
<feature type="domain" description="Major facilitator superfamily (MFS) profile" evidence="6">
    <location>
        <begin position="8"/>
        <end position="446"/>
    </location>
</feature>
<reference evidence="7 8" key="1">
    <citation type="submission" date="2024-02" db="EMBL/GenBank/DDBJ databases">
        <authorList>
            <person name="Saticioglu I.B."/>
        </authorList>
    </citation>
    <scope>NUCLEOTIDE SEQUENCE [LARGE SCALE GENOMIC DNA]</scope>
    <source>
        <strain evidence="7 8">Mu-43</strain>
    </source>
</reference>
<evidence type="ECO:0000256" key="4">
    <source>
        <dbReference type="ARBA" id="ARBA00023136"/>
    </source>
</evidence>
<organism evidence="7 8">
    <name type="scientific">Microbacterium istanbulense</name>
    <dbReference type="NCBI Taxonomy" id="3122049"/>
    <lineage>
        <taxon>Bacteria</taxon>
        <taxon>Bacillati</taxon>
        <taxon>Actinomycetota</taxon>
        <taxon>Actinomycetes</taxon>
        <taxon>Micrococcales</taxon>
        <taxon>Microbacteriaceae</taxon>
        <taxon>Microbacterium</taxon>
    </lineage>
</organism>
<dbReference type="InterPro" id="IPR036259">
    <property type="entry name" value="MFS_trans_sf"/>
</dbReference>
<comment type="caution">
    <text evidence="7">The sequence shown here is derived from an EMBL/GenBank/DDBJ whole genome shotgun (WGS) entry which is preliminary data.</text>
</comment>
<evidence type="ECO:0000256" key="3">
    <source>
        <dbReference type="ARBA" id="ARBA00022989"/>
    </source>
</evidence>
<dbReference type="Gene3D" id="1.20.1720.10">
    <property type="entry name" value="Multidrug resistance protein D"/>
    <property type="match status" value="1"/>
</dbReference>
<keyword evidence="3 5" id="KW-1133">Transmembrane helix</keyword>
<sequence>MARDERLILSIAVGASFVAFMNNTVITVALPRITEELGGGLPGQQWMINAYLVTLGSLILVAGSVSDVLGRGLVLRIGLIGFAIASTAIALAPTAELMIAFRALQGAAGAFLVPSSLALITSTFRDAAQARAIGVWTAATSMASIIGPVVGGLLSDFLSWRWAFVANLLPIAIVLLLILKVRLHDEPQRGRVDILGAALCALGLGGLVTALIEGPNQGWDNPLVLTCLLAGGTLFLAFIVRQRYGSAPIVPLEMFKRRNFWSGNLATAFVYAALSLNGFVLAIFLQQSVGLSATAAGLASLPMTIIMILGSSSIGALSGRFGARVFMTVGPIMMALGSLLLLTVSADFNYWQQVLPGVIVFGAGLTVTVSPLTSAVLGSVPSNRSGTASAVNNAVARVSSLVIVAVLAVIVGGQIDLSGFHRAAIVTAILLTAGALVSWIGIRSAVEPRSLSNTTVRAEPCTASDIPVTVGVTRAVPRRV</sequence>
<feature type="transmembrane region" description="Helical" evidence="5">
    <location>
        <begin position="191"/>
        <end position="211"/>
    </location>
</feature>
<dbReference type="Pfam" id="PF07690">
    <property type="entry name" value="MFS_1"/>
    <property type="match status" value="1"/>
</dbReference>
<evidence type="ECO:0000313" key="7">
    <source>
        <dbReference type="EMBL" id="MEJ1092984.1"/>
    </source>
</evidence>
<keyword evidence="2 5" id="KW-0812">Transmembrane</keyword>
<feature type="transmembrane region" description="Helical" evidence="5">
    <location>
        <begin position="354"/>
        <end position="378"/>
    </location>
</feature>
<evidence type="ECO:0000256" key="2">
    <source>
        <dbReference type="ARBA" id="ARBA00022692"/>
    </source>
</evidence>